<dbReference type="InterPro" id="IPR027417">
    <property type="entry name" value="P-loop_NTPase"/>
</dbReference>
<dbReference type="AlphaFoldDB" id="A0A329MLW0"/>
<proteinExistence type="predicted"/>
<comment type="caution">
    <text evidence="1">The sequence shown here is derived from an EMBL/GenBank/DDBJ whole genome shotgun (WGS) entry which is preliminary data.</text>
</comment>
<dbReference type="PANTHER" id="PTHR13696">
    <property type="entry name" value="P-LOOP CONTAINING NUCLEOSIDE TRIPHOSPHATE HYDROLASE"/>
    <property type="match status" value="1"/>
</dbReference>
<dbReference type="PANTHER" id="PTHR13696:SF99">
    <property type="entry name" value="COBYRINIC ACID AC-DIAMIDE SYNTHASE"/>
    <property type="match status" value="1"/>
</dbReference>
<sequence>MEWLALIVGRQYFAKGRRRVGKLVLCVLDDDFRYLESLARYLGVSAHGNDFILKCFSKPEGLVEYLRMPRQADVLLAKPGHLIEIGMASGTIAVGLIGDAGDNALMAIDLPRVNKYQPLDQMFATISEFVHDRIGRGGAEDGGQMRVVSVYSATGGSGKSTVAANMAKIHAFRDWRVFYLNLELLQSPAFFRSSTETEKQSFSKWMYFVLSGERHSSARLAGLASKDPERRVAFFEPVSDMEEMEQITFADARKLIEAIKSSGEYDELIIDLDASISERVLGAISASDEVAWIFTDDIQSLTKTGKLFGQLNKKLGQKGDYTMPHHTFVMNKFTGAAVHNPADFGIRSHVKLPYIPAWKSVRHTGQLLEEPVFQEHLISVLGRRGLGGGGCDG</sequence>
<keyword evidence="2" id="KW-1185">Reference proteome</keyword>
<evidence type="ECO:0000313" key="1">
    <source>
        <dbReference type="EMBL" id="RAV20592.1"/>
    </source>
</evidence>
<dbReference type="InterPro" id="IPR050678">
    <property type="entry name" value="DNA_Partitioning_ATPase"/>
</dbReference>
<evidence type="ECO:0008006" key="3">
    <source>
        <dbReference type="Google" id="ProtNLM"/>
    </source>
</evidence>
<dbReference type="SUPFAM" id="SSF52540">
    <property type="entry name" value="P-loop containing nucleoside triphosphate hydrolases"/>
    <property type="match status" value="1"/>
</dbReference>
<dbReference type="Gene3D" id="3.40.50.10850">
    <property type="entry name" value="Ntrc-like two-domain protein"/>
    <property type="match status" value="1"/>
</dbReference>
<dbReference type="EMBL" id="QMFB01000007">
    <property type="protein sequence ID" value="RAV20592.1"/>
    <property type="molecule type" value="Genomic_DNA"/>
</dbReference>
<dbReference type="Proteomes" id="UP000250369">
    <property type="component" value="Unassembled WGS sequence"/>
</dbReference>
<accession>A0A329MLW0</accession>
<evidence type="ECO:0000313" key="2">
    <source>
        <dbReference type="Proteomes" id="UP000250369"/>
    </source>
</evidence>
<protein>
    <recommendedName>
        <fullName evidence="3">AAA domain-containing protein</fullName>
    </recommendedName>
</protein>
<organism evidence="1 2">
    <name type="scientific">Paenibacillus contaminans</name>
    <dbReference type="NCBI Taxonomy" id="450362"/>
    <lineage>
        <taxon>Bacteria</taxon>
        <taxon>Bacillati</taxon>
        <taxon>Bacillota</taxon>
        <taxon>Bacilli</taxon>
        <taxon>Bacillales</taxon>
        <taxon>Paenibacillaceae</taxon>
        <taxon>Paenibacillus</taxon>
    </lineage>
</organism>
<gene>
    <name evidence="1" type="ORF">DQG23_13840</name>
</gene>
<name>A0A329MLW0_9BACL</name>
<reference evidence="1 2" key="1">
    <citation type="journal article" date="2009" name="Int. J. Syst. Evol. Microbiol.">
        <title>Paenibacillus contaminans sp. nov., isolated from a contaminated laboratory plate.</title>
        <authorList>
            <person name="Chou J.H."/>
            <person name="Lee J.H."/>
            <person name="Lin M.C."/>
            <person name="Chang P.S."/>
            <person name="Arun A.B."/>
            <person name="Young C.C."/>
            <person name="Chen W.M."/>
        </authorList>
    </citation>
    <scope>NUCLEOTIDE SEQUENCE [LARGE SCALE GENOMIC DNA]</scope>
    <source>
        <strain evidence="1 2">CKOBP-6</strain>
    </source>
</reference>
<dbReference type="Gene3D" id="3.40.50.300">
    <property type="entry name" value="P-loop containing nucleotide triphosphate hydrolases"/>
    <property type="match status" value="1"/>
</dbReference>